<dbReference type="SFLD" id="SFLDF00310">
    <property type="entry name" value="oxygen-independent_coproporphy"/>
    <property type="match status" value="1"/>
</dbReference>
<dbReference type="EMBL" id="FQXM01000004">
    <property type="protein sequence ID" value="SHH38553.1"/>
    <property type="molecule type" value="Genomic_DNA"/>
</dbReference>
<reference evidence="2 3" key="1">
    <citation type="submission" date="2016-11" db="EMBL/GenBank/DDBJ databases">
        <authorList>
            <person name="Jaros S."/>
            <person name="Januszkiewicz K."/>
            <person name="Wedrychowicz H."/>
        </authorList>
    </citation>
    <scope>NUCLEOTIDE SEQUENCE [LARGE SCALE GENOMIC DNA]</scope>
    <source>
        <strain evidence="2 3">DSM 8605</strain>
    </source>
</reference>
<evidence type="ECO:0000259" key="1">
    <source>
        <dbReference type="PROSITE" id="PS51918"/>
    </source>
</evidence>
<dbReference type="STRING" id="1121316.SAMN02745207_00968"/>
<dbReference type="InterPro" id="IPR034505">
    <property type="entry name" value="Coproporphyrinogen-III_oxidase"/>
</dbReference>
<accession>A0A1M5SKX8</accession>
<dbReference type="SMART" id="SM00729">
    <property type="entry name" value="Elp3"/>
    <property type="match status" value="1"/>
</dbReference>
<dbReference type="InterPro" id="IPR023995">
    <property type="entry name" value="HemZ"/>
</dbReference>
<keyword evidence="3" id="KW-1185">Reference proteome</keyword>
<dbReference type="Pfam" id="PF04055">
    <property type="entry name" value="Radical_SAM"/>
    <property type="match status" value="1"/>
</dbReference>
<name>A0A1M5SKX8_9CLOT</name>
<proteinExistence type="predicted"/>
<dbReference type="SUPFAM" id="SSF102114">
    <property type="entry name" value="Radical SAM enzymes"/>
    <property type="match status" value="1"/>
</dbReference>
<dbReference type="PROSITE" id="PS51918">
    <property type="entry name" value="RADICAL_SAM"/>
    <property type="match status" value="1"/>
</dbReference>
<dbReference type="OrthoDB" id="9808022at2"/>
<evidence type="ECO:0000313" key="3">
    <source>
        <dbReference type="Proteomes" id="UP000184447"/>
    </source>
</evidence>
<dbReference type="InterPro" id="IPR058240">
    <property type="entry name" value="rSAM_sf"/>
</dbReference>
<sequence length="478" mass="56184">MLNVYLNHMEVRFSLYQLLNMYFPFEIIQFNQEKDYDYKFLIQGENISIYYKNKLELENKIENNFSEEFKKIVFNYLKKNTKKELPWGILSGIRPTKQIHKLMKLNLSKEETISIFEEKFLTSHEKAILCYETAIAEKEIVNKEENKISIYIGIPFCPTRCSYCSFTSNPISKCKKIINPYLESLFMEIEAISKFVTENNLKIQCVYIGGGTPTSLNDEDFHSLMTKVFNYFVKNRNVEEFNVECGRPDSITLNKLNSMKEFFVNRISINPQTMNDDTLKKIGRKHNTEDIIENFNKARQLGFDNINMDLIIGLPGENISYVEKTIQEIKKLDPDSITIHGMSIKRASKLHEDLLNKKFKVEEQNNLNQMFELTRILAKELEMKPYYLYRQKNMVGNMENLGYAKIGKEGIYNIQIIEEKQTIIALGADAVTKIVYLDEDRIDRVANLKDVREYIKRIDEKINEKLVRLQLLQNHSKI</sequence>
<dbReference type="SFLD" id="SFLDS00029">
    <property type="entry name" value="Radical_SAM"/>
    <property type="match status" value="1"/>
</dbReference>
<evidence type="ECO:0000313" key="2">
    <source>
        <dbReference type="EMBL" id="SHH38553.1"/>
    </source>
</evidence>
<dbReference type="GO" id="GO:0003824">
    <property type="term" value="F:catalytic activity"/>
    <property type="evidence" value="ECO:0007669"/>
    <property type="project" value="InterPro"/>
</dbReference>
<feature type="domain" description="Radical SAM core" evidence="1">
    <location>
        <begin position="142"/>
        <end position="384"/>
    </location>
</feature>
<dbReference type="InterPro" id="IPR023404">
    <property type="entry name" value="rSAM_horseshoe"/>
</dbReference>
<dbReference type="NCBIfam" id="TIGR03994">
    <property type="entry name" value="rSAM_HemZ"/>
    <property type="match status" value="1"/>
</dbReference>
<dbReference type="RefSeq" id="WP_073337295.1">
    <property type="nucleotide sequence ID" value="NZ_FQXM01000004.1"/>
</dbReference>
<organism evidence="2 3">
    <name type="scientific">Clostridium grantii DSM 8605</name>
    <dbReference type="NCBI Taxonomy" id="1121316"/>
    <lineage>
        <taxon>Bacteria</taxon>
        <taxon>Bacillati</taxon>
        <taxon>Bacillota</taxon>
        <taxon>Clostridia</taxon>
        <taxon>Eubacteriales</taxon>
        <taxon>Clostridiaceae</taxon>
        <taxon>Clostridium</taxon>
    </lineage>
</organism>
<dbReference type="Proteomes" id="UP000184447">
    <property type="component" value="Unassembled WGS sequence"/>
</dbReference>
<protein>
    <submittedName>
        <fullName evidence="2">Oxygen-independent coproporphyrinogen-3 oxidase</fullName>
    </submittedName>
</protein>
<dbReference type="SFLD" id="SFLDG01065">
    <property type="entry name" value="anaerobic_coproporphyrinogen-I"/>
    <property type="match status" value="1"/>
</dbReference>
<dbReference type="NCBIfam" id="NF006060">
    <property type="entry name" value="PRK08207.1-3"/>
    <property type="match status" value="1"/>
</dbReference>
<dbReference type="AlphaFoldDB" id="A0A1M5SKX8"/>
<dbReference type="PANTHER" id="PTHR13932">
    <property type="entry name" value="COPROPORPHYRINIGEN III OXIDASE"/>
    <property type="match status" value="1"/>
</dbReference>
<dbReference type="GO" id="GO:0006779">
    <property type="term" value="P:porphyrin-containing compound biosynthetic process"/>
    <property type="evidence" value="ECO:0007669"/>
    <property type="project" value="TreeGrafter"/>
</dbReference>
<gene>
    <name evidence="2" type="ORF">SAMN02745207_00968</name>
</gene>
<dbReference type="CDD" id="cd01335">
    <property type="entry name" value="Radical_SAM"/>
    <property type="match status" value="1"/>
</dbReference>
<dbReference type="Gene3D" id="3.80.30.20">
    <property type="entry name" value="tm_1862 like domain"/>
    <property type="match status" value="1"/>
</dbReference>
<dbReference type="InterPro" id="IPR007197">
    <property type="entry name" value="rSAM"/>
</dbReference>
<dbReference type="InterPro" id="IPR006638">
    <property type="entry name" value="Elp3/MiaA/NifB-like_rSAM"/>
</dbReference>
<dbReference type="PANTHER" id="PTHR13932:SF1">
    <property type="entry name" value="OXYGEN-INDEPENDENT COPROPORPHYRINOGEN-III OXIDASE-LIKE PROTEIN HEMZ"/>
    <property type="match status" value="1"/>
</dbReference>
<dbReference type="SFLD" id="SFLDG01082">
    <property type="entry name" value="B12-binding_domain_containing"/>
    <property type="match status" value="1"/>
</dbReference>
<dbReference type="GO" id="GO:0005737">
    <property type="term" value="C:cytoplasm"/>
    <property type="evidence" value="ECO:0007669"/>
    <property type="project" value="TreeGrafter"/>
</dbReference>
<dbReference type="GO" id="GO:0051539">
    <property type="term" value="F:4 iron, 4 sulfur cluster binding"/>
    <property type="evidence" value="ECO:0007669"/>
    <property type="project" value="TreeGrafter"/>
</dbReference>